<organism evidence="1 2">
    <name type="scientific">Flavobacterium oncorhynchi</name>
    <dbReference type="NCBI Taxonomy" id="728056"/>
    <lineage>
        <taxon>Bacteria</taxon>
        <taxon>Pseudomonadati</taxon>
        <taxon>Bacteroidota</taxon>
        <taxon>Flavobacteriia</taxon>
        <taxon>Flavobacteriales</taxon>
        <taxon>Flavobacteriaceae</taxon>
        <taxon>Flavobacterium</taxon>
    </lineage>
</organism>
<dbReference type="RefSeq" id="WP_089053124.1">
    <property type="nucleotide sequence ID" value="NZ_MUHA01000006.1"/>
</dbReference>
<dbReference type="InterPro" id="IPR006448">
    <property type="entry name" value="Phage_term_ssu_P27"/>
</dbReference>
<protein>
    <recommendedName>
        <fullName evidence="3">Terminase</fullName>
    </recommendedName>
</protein>
<evidence type="ECO:0000313" key="2">
    <source>
        <dbReference type="Proteomes" id="UP000198336"/>
    </source>
</evidence>
<keyword evidence="2" id="KW-1185">Reference proteome</keyword>
<comment type="caution">
    <text evidence="1">The sequence shown here is derived from an EMBL/GenBank/DDBJ whole genome shotgun (WGS) entry which is preliminary data.</text>
</comment>
<evidence type="ECO:0008006" key="3">
    <source>
        <dbReference type="Google" id="ProtNLM"/>
    </source>
</evidence>
<dbReference type="Proteomes" id="UP000198336">
    <property type="component" value="Unassembled WGS sequence"/>
</dbReference>
<name>A0A226I7V7_9FLAO</name>
<sequence>MGNLGVVSIGQGKDTLLQVPTPPKYLTDSAKKHYKFMGNILAKNDRLKETYLNALEIYAEAMAQFQFALEAIKTKNKAKFGTGYIQTFASGASNISTELTLRNDAQDTLMKCFKIFGLDPKSDKELKGAGDPAQTSLFDELMKLKKG</sequence>
<evidence type="ECO:0000313" key="1">
    <source>
        <dbReference type="EMBL" id="OXB01732.1"/>
    </source>
</evidence>
<dbReference type="Pfam" id="PF05119">
    <property type="entry name" value="Terminase_4"/>
    <property type="match status" value="1"/>
</dbReference>
<reference evidence="1 2" key="1">
    <citation type="submission" date="2016-11" db="EMBL/GenBank/DDBJ databases">
        <title>Whole genomes of Flavobacteriaceae.</title>
        <authorList>
            <person name="Stine C."/>
            <person name="Li C."/>
            <person name="Tadesse D."/>
        </authorList>
    </citation>
    <scope>NUCLEOTIDE SEQUENCE [LARGE SCALE GENOMIC DNA]</scope>
    <source>
        <strain evidence="1 2">CCUG 59446</strain>
    </source>
</reference>
<gene>
    <name evidence="1" type="ORF">B0A75_04635</name>
</gene>
<proteinExistence type="predicted"/>
<dbReference type="EMBL" id="MUHA01000006">
    <property type="protein sequence ID" value="OXB01732.1"/>
    <property type="molecule type" value="Genomic_DNA"/>
</dbReference>
<accession>A0A226I7V7</accession>
<dbReference type="AlphaFoldDB" id="A0A226I7V7"/>